<accession>A0A8S5Q2L4</accession>
<organism evidence="1">
    <name type="scientific">Siphoviridae sp. ctLqe90</name>
    <dbReference type="NCBI Taxonomy" id="2825456"/>
    <lineage>
        <taxon>Viruses</taxon>
        <taxon>Duplodnaviria</taxon>
        <taxon>Heunggongvirae</taxon>
        <taxon>Uroviricota</taxon>
        <taxon>Caudoviricetes</taxon>
    </lineage>
</organism>
<protein>
    <submittedName>
        <fullName evidence="1">Tstin-like family protein</fullName>
    </submittedName>
</protein>
<reference evidence="1" key="1">
    <citation type="journal article" date="2021" name="Proc. Natl. Acad. Sci. U.S.A.">
        <title>A Catalog of Tens of Thousands of Viruses from Human Metagenomes Reveals Hidden Associations with Chronic Diseases.</title>
        <authorList>
            <person name="Tisza M.J."/>
            <person name="Buck C.B."/>
        </authorList>
    </citation>
    <scope>NUCLEOTIDE SEQUENCE</scope>
    <source>
        <strain evidence="1">CtLqe90</strain>
    </source>
</reference>
<name>A0A8S5Q2L4_9CAUD</name>
<evidence type="ECO:0000313" key="1">
    <source>
        <dbReference type="EMBL" id="DAE13394.1"/>
    </source>
</evidence>
<dbReference type="EMBL" id="BK015564">
    <property type="protein sequence ID" value="DAE13394.1"/>
    <property type="molecule type" value="Genomic_DNA"/>
</dbReference>
<proteinExistence type="predicted"/>
<sequence length="88" mass="10045">MDVVGRKVVKTRVPHVCFGCGRKFEQGVMMERSCVFDGTPWTCYLCESCQKASSELGWQDEYGFGDLRERALEIENIKMDEGEKQNGD</sequence>